<accession>A0ACB9KVT9</accession>
<dbReference type="EMBL" id="CM039438">
    <property type="protein sequence ID" value="KAI4301325.1"/>
    <property type="molecule type" value="Genomic_DNA"/>
</dbReference>
<protein>
    <submittedName>
        <fullName evidence="1">Uncharacterized protein</fullName>
    </submittedName>
</protein>
<reference evidence="1 2" key="1">
    <citation type="journal article" date="2022" name="DNA Res.">
        <title>Chromosomal-level genome assembly of the orchid tree Bauhinia variegata (Leguminosae; Cercidoideae) supports the allotetraploid origin hypothesis of Bauhinia.</title>
        <authorList>
            <person name="Zhong Y."/>
            <person name="Chen Y."/>
            <person name="Zheng D."/>
            <person name="Pang J."/>
            <person name="Liu Y."/>
            <person name="Luo S."/>
            <person name="Meng S."/>
            <person name="Qian L."/>
            <person name="Wei D."/>
            <person name="Dai S."/>
            <person name="Zhou R."/>
        </authorList>
    </citation>
    <scope>NUCLEOTIDE SEQUENCE [LARGE SCALE GENOMIC DNA]</scope>
    <source>
        <strain evidence="1">BV-YZ2020</strain>
    </source>
</reference>
<proteinExistence type="predicted"/>
<evidence type="ECO:0000313" key="2">
    <source>
        <dbReference type="Proteomes" id="UP000828941"/>
    </source>
</evidence>
<comment type="caution">
    <text evidence="1">The sequence shown here is derived from an EMBL/GenBank/DDBJ whole genome shotgun (WGS) entry which is preliminary data.</text>
</comment>
<gene>
    <name evidence="1" type="ORF">L6164_034613</name>
</gene>
<keyword evidence="2" id="KW-1185">Reference proteome</keyword>
<organism evidence="1 2">
    <name type="scientific">Bauhinia variegata</name>
    <name type="common">Purple orchid tree</name>
    <name type="synonym">Phanera variegata</name>
    <dbReference type="NCBI Taxonomy" id="167791"/>
    <lineage>
        <taxon>Eukaryota</taxon>
        <taxon>Viridiplantae</taxon>
        <taxon>Streptophyta</taxon>
        <taxon>Embryophyta</taxon>
        <taxon>Tracheophyta</taxon>
        <taxon>Spermatophyta</taxon>
        <taxon>Magnoliopsida</taxon>
        <taxon>eudicotyledons</taxon>
        <taxon>Gunneridae</taxon>
        <taxon>Pentapetalae</taxon>
        <taxon>rosids</taxon>
        <taxon>fabids</taxon>
        <taxon>Fabales</taxon>
        <taxon>Fabaceae</taxon>
        <taxon>Cercidoideae</taxon>
        <taxon>Cercideae</taxon>
        <taxon>Bauhiniinae</taxon>
        <taxon>Bauhinia</taxon>
    </lineage>
</organism>
<dbReference type="Proteomes" id="UP000828941">
    <property type="component" value="Chromosome 13"/>
</dbReference>
<name>A0ACB9KVT9_BAUVA</name>
<evidence type="ECO:0000313" key="1">
    <source>
        <dbReference type="EMBL" id="KAI4301325.1"/>
    </source>
</evidence>
<sequence>MGSKPGLYPAPTYRTLESTWDNDEDAPGPRCGHTLTAVAATKTHGSRLILFGGATAIEGGSSSAPGIRLAGVTNSVHSYDVLTRKWTRIRPAGEPPSPRAAHSAAAVGTMVVFQGGIGPAGHSTDDLYVLDLTNDKFKWHRVVVQGQGPGPRYGHVMDLVAQRYLVTVSGNDGKRVLSDAWALDTAQKPYVWQKLTPEGDRPSARMYATASARSDGMFLLCGGRDASGAPLADAYGLLMHRNGQWEWTLAPGVSPSPRYQHAAVFVGARLHVTGGVLRGGRTVEGESAVAVLDTAAGVWLDRNGLVTSSRVKGHGDYDPSVELMRRCRHAAAAVGVRIYIYGGLRGDVLLDDFLVAENSPFQSEVNSPVLTSERASPIASPKRSQSNVNYNVTTQNLDGEPDISTGSMGMDKNSMEKLREASAAEAEAASAVWHALQAASSSPAEETSVSDDNSQAAETASDGSDTEGDVRLHPRAVVVAKETVGNLGGMVRQLSLDQFENESRRMLPINNDSPYLTKKFTRQKSPQGLHKKIISTLLRPRNWKAPTNRRFFLDSYEVGELCYAAEQIFMHEPTVIQLKAPVKIFGDLHGQFGDLMRLFDEYGFPSTAGDITYIDYLFLGDYVDRGQHSLETITLLLALKIEYPENVHLIRGNHEAADINALFGFRIECIERMGENDGIWAWTRFNQLFNTLPLAALIEKKIICMHGGIGRSINSVEQIEKLERPITMDAGSVILMDLLWSDPTENDSVEGLRPNARGPGLVTFGPDRVTEFCKKNKLQLIIRAHECVMDGFERFAQGQLITLFSATNYCGTANNAGAILVVGRGLVVVPKLIHPLPPPIQSPETSPERVMDETWMQELNIQRPPTPTRGRPQPDLDRNSLAYI</sequence>